<evidence type="ECO:0000259" key="8">
    <source>
        <dbReference type="Pfam" id="PF04082"/>
    </source>
</evidence>
<dbReference type="GO" id="GO:0008270">
    <property type="term" value="F:zinc ion binding"/>
    <property type="evidence" value="ECO:0007669"/>
    <property type="project" value="InterPro"/>
</dbReference>
<feature type="compositionally biased region" description="Pro residues" evidence="7">
    <location>
        <begin position="28"/>
        <end position="38"/>
    </location>
</feature>
<dbReference type="EMBL" id="LUFC02000768">
    <property type="protein sequence ID" value="KAF4494445.1"/>
    <property type="molecule type" value="Genomic_DNA"/>
</dbReference>
<dbReference type="InterPro" id="IPR051615">
    <property type="entry name" value="Transcr_Regulatory_Elem"/>
</dbReference>
<keyword evidence="5" id="KW-0804">Transcription</keyword>
<evidence type="ECO:0000313" key="10">
    <source>
        <dbReference type="Proteomes" id="UP000737391"/>
    </source>
</evidence>
<evidence type="ECO:0000256" key="2">
    <source>
        <dbReference type="ARBA" id="ARBA00022833"/>
    </source>
</evidence>
<keyword evidence="3" id="KW-0805">Transcription regulation</keyword>
<dbReference type="OrthoDB" id="2154091at2759"/>
<reference evidence="9" key="1">
    <citation type="submission" date="2020-01" db="EMBL/GenBank/DDBJ databases">
        <title>Identification and distribution of gene clusters putatively required for synthesis of sphingolipid metabolism inhibitors in phylogenetically diverse species of the filamentous fungus Fusarium.</title>
        <authorList>
            <person name="Kim H.-S."/>
            <person name="Busman M."/>
            <person name="Brown D.W."/>
            <person name="Divon H."/>
            <person name="Uhlig S."/>
            <person name="Proctor R.H."/>
        </authorList>
    </citation>
    <scope>NUCLEOTIDE SEQUENCE</scope>
    <source>
        <strain evidence="9">NRRL 31653</strain>
    </source>
</reference>
<evidence type="ECO:0000256" key="7">
    <source>
        <dbReference type="SAM" id="MobiDB-lite"/>
    </source>
</evidence>
<name>A0A9P5B2M1_9HYPO</name>
<keyword evidence="4" id="KW-0238">DNA-binding</keyword>
<organism evidence="9 10">
    <name type="scientific">Fusarium agapanthi</name>
    <dbReference type="NCBI Taxonomy" id="1803897"/>
    <lineage>
        <taxon>Eukaryota</taxon>
        <taxon>Fungi</taxon>
        <taxon>Dikarya</taxon>
        <taxon>Ascomycota</taxon>
        <taxon>Pezizomycotina</taxon>
        <taxon>Sordariomycetes</taxon>
        <taxon>Hypocreomycetidae</taxon>
        <taxon>Hypocreales</taxon>
        <taxon>Nectriaceae</taxon>
        <taxon>Fusarium</taxon>
        <taxon>Fusarium fujikuroi species complex</taxon>
    </lineage>
</organism>
<evidence type="ECO:0000256" key="6">
    <source>
        <dbReference type="ARBA" id="ARBA00023242"/>
    </source>
</evidence>
<feature type="compositionally biased region" description="Polar residues" evidence="7">
    <location>
        <begin position="63"/>
        <end position="84"/>
    </location>
</feature>
<dbReference type="AlphaFoldDB" id="A0A9P5B2M1"/>
<feature type="region of interest" description="Disordered" evidence="7">
    <location>
        <begin position="1"/>
        <end position="39"/>
    </location>
</feature>
<keyword evidence="10" id="KW-1185">Reference proteome</keyword>
<dbReference type="PANTHER" id="PTHR31313:SF83">
    <property type="entry name" value="ZN(II)2CYS6 TRANSCRIPTION FACTOR (EUROFUNG)"/>
    <property type="match status" value="1"/>
</dbReference>
<evidence type="ECO:0000256" key="1">
    <source>
        <dbReference type="ARBA" id="ARBA00022723"/>
    </source>
</evidence>
<evidence type="ECO:0000256" key="5">
    <source>
        <dbReference type="ARBA" id="ARBA00023163"/>
    </source>
</evidence>
<accession>A0A9P5B2M1</accession>
<dbReference type="Proteomes" id="UP000737391">
    <property type="component" value="Unassembled WGS sequence"/>
</dbReference>
<feature type="region of interest" description="Disordered" evidence="7">
    <location>
        <begin position="61"/>
        <end position="94"/>
    </location>
</feature>
<dbReference type="SUPFAM" id="SSF56317">
    <property type="entry name" value="Carbon-nitrogen hydrolase"/>
    <property type="match status" value="1"/>
</dbReference>
<dbReference type="Gene3D" id="3.60.110.10">
    <property type="entry name" value="Carbon-nitrogen hydrolase"/>
    <property type="match status" value="1"/>
</dbReference>
<keyword evidence="2" id="KW-0862">Zinc</keyword>
<dbReference type="CDD" id="cd12148">
    <property type="entry name" value="fungal_TF_MHR"/>
    <property type="match status" value="1"/>
</dbReference>
<dbReference type="GO" id="GO:0003677">
    <property type="term" value="F:DNA binding"/>
    <property type="evidence" value="ECO:0007669"/>
    <property type="project" value="UniProtKB-KW"/>
</dbReference>
<evidence type="ECO:0000256" key="3">
    <source>
        <dbReference type="ARBA" id="ARBA00023015"/>
    </source>
</evidence>
<proteinExistence type="predicted"/>
<dbReference type="InterPro" id="IPR036526">
    <property type="entry name" value="C-N_Hydrolase_sf"/>
</dbReference>
<protein>
    <recommendedName>
        <fullName evidence="8">Xylanolytic transcriptional activator regulatory domain-containing protein</fullName>
    </recommendedName>
</protein>
<comment type="caution">
    <text evidence="9">The sequence shown here is derived from an EMBL/GenBank/DDBJ whole genome shotgun (WGS) entry which is preliminary data.</text>
</comment>
<evidence type="ECO:0000256" key="4">
    <source>
        <dbReference type="ARBA" id="ARBA00023125"/>
    </source>
</evidence>
<gene>
    <name evidence="9" type="ORF">FAGAP_9430</name>
</gene>
<keyword evidence="6" id="KW-0539">Nucleus</keyword>
<dbReference type="Pfam" id="PF04082">
    <property type="entry name" value="Fungal_trans"/>
    <property type="match status" value="1"/>
</dbReference>
<dbReference type="InterPro" id="IPR007219">
    <property type="entry name" value="XnlR_reg_dom"/>
</dbReference>
<keyword evidence="1" id="KW-0479">Metal-binding</keyword>
<dbReference type="PANTHER" id="PTHR31313">
    <property type="entry name" value="TY1 ENHANCER ACTIVATOR"/>
    <property type="match status" value="1"/>
</dbReference>
<dbReference type="GO" id="GO:0006351">
    <property type="term" value="P:DNA-templated transcription"/>
    <property type="evidence" value="ECO:0007669"/>
    <property type="project" value="InterPro"/>
</dbReference>
<sequence length="498" mass="55056">MESTLARNMALHRPNLSATDPKLKVSMRPPPWKSPLPPSNRCVEALQERIRTLEAQIERFQHNAGTQERGPSSSIEDNYSNSEGDSIPDDSSYRSPIKDISDRLGALNIGEDGQIHDFGSAIGKQAADTLDQLNLRVEVSEELRNRLLDLFWSWQNTWQYLVVKELFLEDLYITHSGRYVSPLLLSAVLALAARYSDRIELRTDPLEQDTAGNALAEQAKMILFYESQAPKVTTVQATALLGLREIATDKEALEWMYCRMAARMAFSLGLHLDRSHWVDTGHITKDEAEVGTIVWWGCYVLDKTKPTHVKRTIFGDSTGDSLTTVVETPLGKIGMLNCWEANKVTASRWSALEGAAYVLVTNQPLSDEGAKLNSEGQVNADKDGFMLAGGGGAAAVFGPDGRQLTEPTDPLFDGLIYCDIDLGKIDYANPLTDCAGHYSRPDLLRRVGDDQPKNYVVRVSDGPTNTPYHTGTSGETLLSAHEKLDELLMKKAKKEASS</sequence>
<evidence type="ECO:0000313" key="9">
    <source>
        <dbReference type="EMBL" id="KAF4494445.1"/>
    </source>
</evidence>
<feature type="domain" description="Xylanolytic transcriptional activator regulatory" evidence="8">
    <location>
        <begin position="148"/>
        <end position="304"/>
    </location>
</feature>